<accession>A0A9Q3D1J6</accession>
<proteinExistence type="predicted"/>
<feature type="region of interest" description="Disordered" evidence="1">
    <location>
        <begin position="47"/>
        <end position="97"/>
    </location>
</feature>
<reference evidence="2" key="1">
    <citation type="submission" date="2021-03" db="EMBL/GenBank/DDBJ databases">
        <title>Draft genome sequence of rust myrtle Austropuccinia psidii MF-1, a brazilian biotype.</title>
        <authorList>
            <person name="Quecine M.C."/>
            <person name="Pachon D.M.R."/>
            <person name="Bonatelli M.L."/>
            <person name="Correr F.H."/>
            <person name="Franceschini L.M."/>
            <person name="Leite T.F."/>
            <person name="Margarido G.R.A."/>
            <person name="Almeida C.A."/>
            <person name="Ferrarezi J.A."/>
            <person name="Labate C.A."/>
        </authorList>
    </citation>
    <scope>NUCLEOTIDE SEQUENCE</scope>
    <source>
        <strain evidence="2">MF-1</strain>
    </source>
</reference>
<evidence type="ECO:0000313" key="3">
    <source>
        <dbReference type="Proteomes" id="UP000765509"/>
    </source>
</evidence>
<evidence type="ECO:0000313" key="2">
    <source>
        <dbReference type="EMBL" id="MBW0492276.1"/>
    </source>
</evidence>
<sequence length="97" mass="11014">MNQQSTYELTPLPEDTVEEQYAEESEEEDKTVQIQILMKQIQDSLLKRSRKKGKIREQTSYKPGASPSEPTLPRNFRPEDSPISPKPGPRATSTPKA</sequence>
<name>A0A9Q3D1J6_9BASI</name>
<organism evidence="2 3">
    <name type="scientific">Austropuccinia psidii MF-1</name>
    <dbReference type="NCBI Taxonomy" id="1389203"/>
    <lineage>
        <taxon>Eukaryota</taxon>
        <taxon>Fungi</taxon>
        <taxon>Dikarya</taxon>
        <taxon>Basidiomycota</taxon>
        <taxon>Pucciniomycotina</taxon>
        <taxon>Pucciniomycetes</taxon>
        <taxon>Pucciniales</taxon>
        <taxon>Sphaerophragmiaceae</taxon>
        <taxon>Austropuccinia</taxon>
    </lineage>
</organism>
<gene>
    <name evidence="2" type="ORF">O181_031991</name>
</gene>
<evidence type="ECO:0000256" key="1">
    <source>
        <dbReference type="SAM" id="MobiDB-lite"/>
    </source>
</evidence>
<dbReference type="EMBL" id="AVOT02011507">
    <property type="protein sequence ID" value="MBW0492276.1"/>
    <property type="molecule type" value="Genomic_DNA"/>
</dbReference>
<protein>
    <submittedName>
        <fullName evidence="2">Uncharacterized protein</fullName>
    </submittedName>
</protein>
<dbReference type="Proteomes" id="UP000765509">
    <property type="component" value="Unassembled WGS sequence"/>
</dbReference>
<dbReference type="AlphaFoldDB" id="A0A9Q3D1J6"/>
<feature type="compositionally biased region" description="Acidic residues" evidence="1">
    <location>
        <begin position="15"/>
        <end position="29"/>
    </location>
</feature>
<keyword evidence="3" id="KW-1185">Reference proteome</keyword>
<feature type="region of interest" description="Disordered" evidence="1">
    <location>
        <begin position="1"/>
        <end position="30"/>
    </location>
</feature>
<comment type="caution">
    <text evidence="2">The sequence shown here is derived from an EMBL/GenBank/DDBJ whole genome shotgun (WGS) entry which is preliminary data.</text>
</comment>